<dbReference type="GO" id="GO:0004252">
    <property type="term" value="F:serine-type endopeptidase activity"/>
    <property type="evidence" value="ECO:0007669"/>
    <property type="project" value="InterPro"/>
</dbReference>
<comment type="subcellular location">
    <subcellularLocation>
        <location evidence="1">Membrane</location>
        <topology evidence="1">Multi-pass membrane protein</topology>
    </subcellularLocation>
</comment>
<keyword evidence="3 7" id="KW-0812">Transmembrane</keyword>
<dbReference type="PANTHER" id="PTHR43731">
    <property type="entry name" value="RHOMBOID PROTEASE"/>
    <property type="match status" value="1"/>
</dbReference>
<dbReference type="Proteomes" id="UP000799429">
    <property type="component" value="Unassembled WGS sequence"/>
</dbReference>
<feature type="transmembrane region" description="Helical" evidence="7">
    <location>
        <begin position="308"/>
        <end position="325"/>
    </location>
</feature>
<dbReference type="EMBL" id="MU006096">
    <property type="protein sequence ID" value="KAF2838549.1"/>
    <property type="molecule type" value="Genomic_DNA"/>
</dbReference>
<feature type="transmembrane region" description="Helical" evidence="7">
    <location>
        <begin position="20"/>
        <end position="37"/>
    </location>
</feature>
<dbReference type="Gene3D" id="1.20.1540.10">
    <property type="entry name" value="Rhomboid-like"/>
    <property type="match status" value="1"/>
</dbReference>
<organism evidence="9 10">
    <name type="scientific">Patellaria atrata CBS 101060</name>
    <dbReference type="NCBI Taxonomy" id="1346257"/>
    <lineage>
        <taxon>Eukaryota</taxon>
        <taxon>Fungi</taxon>
        <taxon>Dikarya</taxon>
        <taxon>Ascomycota</taxon>
        <taxon>Pezizomycotina</taxon>
        <taxon>Dothideomycetes</taxon>
        <taxon>Dothideomycetes incertae sedis</taxon>
        <taxon>Patellariales</taxon>
        <taxon>Patellariaceae</taxon>
        <taxon>Patellaria</taxon>
    </lineage>
</organism>
<reference evidence="9" key="1">
    <citation type="journal article" date="2020" name="Stud. Mycol.">
        <title>101 Dothideomycetes genomes: a test case for predicting lifestyles and emergence of pathogens.</title>
        <authorList>
            <person name="Haridas S."/>
            <person name="Albert R."/>
            <person name="Binder M."/>
            <person name="Bloem J."/>
            <person name="Labutti K."/>
            <person name="Salamov A."/>
            <person name="Andreopoulos B."/>
            <person name="Baker S."/>
            <person name="Barry K."/>
            <person name="Bills G."/>
            <person name="Bluhm B."/>
            <person name="Cannon C."/>
            <person name="Castanera R."/>
            <person name="Culley D."/>
            <person name="Daum C."/>
            <person name="Ezra D."/>
            <person name="Gonzalez J."/>
            <person name="Henrissat B."/>
            <person name="Kuo A."/>
            <person name="Liang C."/>
            <person name="Lipzen A."/>
            <person name="Lutzoni F."/>
            <person name="Magnuson J."/>
            <person name="Mondo S."/>
            <person name="Nolan M."/>
            <person name="Ohm R."/>
            <person name="Pangilinan J."/>
            <person name="Park H.-J."/>
            <person name="Ramirez L."/>
            <person name="Alfaro M."/>
            <person name="Sun H."/>
            <person name="Tritt A."/>
            <person name="Yoshinaga Y."/>
            <person name="Zwiers L.-H."/>
            <person name="Turgeon B."/>
            <person name="Goodwin S."/>
            <person name="Spatafora J."/>
            <person name="Crous P."/>
            <person name="Grigoriev I."/>
        </authorList>
    </citation>
    <scope>NUCLEOTIDE SEQUENCE</scope>
    <source>
        <strain evidence="9">CBS 101060</strain>
    </source>
</reference>
<dbReference type="SUPFAM" id="SSF144091">
    <property type="entry name" value="Rhomboid-like"/>
    <property type="match status" value="1"/>
</dbReference>
<evidence type="ECO:0000256" key="6">
    <source>
        <dbReference type="ARBA" id="ARBA00023136"/>
    </source>
</evidence>
<protein>
    <recommendedName>
        <fullName evidence="8">Peptidase S54 rhomboid domain-containing protein</fullName>
    </recommendedName>
</protein>
<keyword evidence="6 7" id="KW-0472">Membrane</keyword>
<keyword evidence="10" id="KW-1185">Reference proteome</keyword>
<feature type="domain" description="Peptidase S54 rhomboid" evidence="8">
    <location>
        <begin position="207"/>
        <end position="322"/>
    </location>
</feature>
<evidence type="ECO:0000256" key="3">
    <source>
        <dbReference type="ARBA" id="ARBA00022692"/>
    </source>
</evidence>
<keyword evidence="4" id="KW-0378">Hydrolase</keyword>
<feature type="transmembrane region" description="Helical" evidence="7">
    <location>
        <begin position="251"/>
        <end position="268"/>
    </location>
</feature>
<dbReference type="OrthoDB" id="10260614at2759"/>
<dbReference type="AlphaFoldDB" id="A0A9P4S9W0"/>
<dbReference type="PANTHER" id="PTHR43731:SF14">
    <property type="entry name" value="PRESENILIN-ASSOCIATED RHOMBOID-LIKE PROTEIN, MITOCHONDRIAL"/>
    <property type="match status" value="1"/>
</dbReference>
<evidence type="ECO:0000313" key="10">
    <source>
        <dbReference type="Proteomes" id="UP000799429"/>
    </source>
</evidence>
<evidence type="ECO:0000259" key="8">
    <source>
        <dbReference type="Pfam" id="PF01694"/>
    </source>
</evidence>
<dbReference type="Pfam" id="PF01694">
    <property type="entry name" value="Rhomboid"/>
    <property type="match status" value="1"/>
</dbReference>
<proteinExistence type="inferred from homology"/>
<evidence type="ECO:0000256" key="4">
    <source>
        <dbReference type="ARBA" id="ARBA00022801"/>
    </source>
</evidence>
<keyword evidence="5 7" id="KW-1133">Transmembrane helix</keyword>
<dbReference type="GO" id="GO:0016020">
    <property type="term" value="C:membrane"/>
    <property type="evidence" value="ECO:0007669"/>
    <property type="project" value="UniProtKB-SubCell"/>
</dbReference>
<gene>
    <name evidence="9" type="ORF">M501DRAFT_934594</name>
</gene>
<feature type="transmembrane region" description="Helical" evidence="7">
    <location>
        <begin position="209"/>
        <end position="231"/>
    </location>
</feature>
<feature type="transmembrane region" description="Helical" evidence="7">
    <location>
        <begin position="275"/>
        <end position="302"/>
    </location>
</feature>
<evidence type="ECO:0000256" key="5">
    <source>
        <dbReference type="ARBA" id="ARBA00022989"/>
    </source>
</evidence>
<dbReference type="InterPro" id="IPR035952">
    <property type="entry name" value="Rhomboid-like_sf"/>
</dbReference>
<comment type="similarity">
    <text evidence="2">Belongs to the peptidase S54 family.</text>
</comment>
<evidence type="ECO:0000313" key="9">
    <source>
        <dbReference type="EMBL" id="KAF2838549.1"/>
    </source>
</evidence>
<dbReference type="InterPro" id="IPR050925">
    <property type="entry name" value="Rhomboid_protease_S54"/>
</dbReference>
<accession>A0A9P4S9W0</accession>
<dbReference type="GO" id="GO:0006465">
    <property type="term" value="P:signal peptide processing"/>
    <property type="evidence" value="ECO:0007669"/>
    <property type="project" value="TreeGrafter"/>
</dbReference>
<dbReference type="InterPro" id="IPR022764">
    <property type="entry name" value="Peptidase_S54_rhomboid_dom"/>
</dbReference>
<evidence type="ECO:0000256" key="1">
    <source>
        <dbReference type="ARBA" id="ARBA00004141"/>
    </source>
</evidence>
<evidence type="ECO:0000256" key="7">
    <source>
        <dbReference type="SAM" id="Phobius"/>
    </source>
</evidence>
<name>A0A9P4S9W0_9PEZI</name>
<comment type="caution">
    <text evidence="9">The sequence shown here is derived from an EMBL/GenBank/DDBJ whole genome shotgun (WGS) entry which is preliminary data.</text>
</comment>
<sequence length="343" mass="37843">MPRYRYPFVLLQVPNVLRPILFTLGIGIGSFYLAGFLNRREFQDLSQNAGRPLTSVNEAFAARKLLEQANAQKEVNWLQKHVPLSLVKLYATVKTKWLNTSDGQRAAVLVTGLNLTVFVAWQVPKAGVSLWLAKTFLHHPLSGRSYTLLTSAFSHNAFWHVALNMIALQGFIRATSDYLATKQSTNPVWRADNPDRHIRADPNPIYRTLAFYVTAATVSSLGSHLANALTLMRKASGPTFAAARASLRPSLGASGAVYALATLTALSFPETSVNLFLVVPIPITIGMSGIVALDVAGVLLRWKMFDHFAHLGGAAFGAAYFYGAPRYREWITKRRRGEGVRSR</sequence>
<evidence type="ECO:0000256" key="2">
    <source>
        <dbReference type="ARBA" id="ARBA00009045"/>
    </source>
</evidence>